<keyword evidence="1" id="KW-0732">Signal</keyword>
<feature type="signal peptide" evidence="1">
    <location>
        <begin position="1"/>
        <end position="26"/>
    </location>
</feature>
<accession>A0A0J8AWV2</accession>
<dbReference type="Proteomes" id="UP000052232">
    <property type="component" value="Unassembled WGS sequence"/>
</dbReference>
<dbReference type="EMBL" id="JACT01000001">
    <property type="protein sequence ID" value="KMS58645.1"/>
    <property type="molecule type" value="Genomic_DNA"/>
</dbReference>
<sequence length="186" mass="20141">MQLASARLPLVVRSCLALGVPSVAMADDPADRLTVSGAIGVRYGAVDGQARAGLNANDDQLNIRTKYRTRDMRFGVELCDSRVFGDDAGTPLTVGEVNALEPVQTYVAADILTPFGKGAKLTVTAGRMMRLGGVMAFRNALVNRQRSVRSLRPLGWEALDIGRRLPGRKGQEYADCIGRPNRLRWG</sequence>
<reference evidence="2 3" key="1">
    <citation type="journal article" date="2015" name="G3 (Bethesda)">
        <title>Insights into Ongoing Evolution of the Hexachlorocyclohexane Catabolic Pathway from Comparative Genomics of Ten Sphingomonadaceae Strains.</title>
        <authorList>
            <person name="Pearce S.L."/>
            <person name="Oakeshott J.G."/>
            <person name="Pandey G."/>
        </authorList>
    </citation>
    <scope>NUCLEOTIDE SEQUENCE [LARGE SCALE GENOMIC DNA]</scope>
    <source>
        <strain evidence="2 3">LL01</strain>
    </source>
</reference>
<protein>
    <recommendedName>
        <fullName evidence="4">Porin domain-containing protein</fullName>
    </recommendedName>
</protein>
<evidence type="ECO:0000313" key="2">
    <source>
        <dbReference type="EMBL" id="KMS58645.1"/>
    </source>
</evidence>
<evidence type="ECO:0000256" key="1">
    <source>
        <dbReference type="SAM" id="SignalP"/>
    </source>
</evidence>
<name>A0A0J8AWV2_9SPHN</name>
<dbReference type="AlphaFoldDB" id="A0A0J8AWV2"/>
<evidence type="ECO:0008006" key="4">
    <source>
        <dbReference type="Google" id="ProtNLM"/>
    </source>
</evidence>
<organism evidence="2 3">
    <name type="scientific">Sphingobium cupriresistens LL01</name>
    <dbReference type="NCBI Taxonomy" id="1420583"/>
    <lineage>
        <taxon>Bacteria</taxon>
        <taxon>Pseudomonadati</taxon>
        <taxon>Pseudomonadota</taxon>
        <taxon>Alphaproteobacteria</taxon>
        <taxon>Sphingomonadales</taxon>
        <taxon>Sphingomonadaceae</taxon>
        <taxon>Sphingobium</taxon>
    </lineage>
</organism>
<keyword evidence="3" id="KW-1185">Reference proteome</keyword>
<dbReference type="PATRIC" id="fig|1420583.3.peg.137"/>
<gene>
    <name evidence="2" type="ORF">V473_00720</name>
</gene>
<feature type="chain" id="PRO_5005294068" description="Porin domain-containing protein" evidence="1">
    <location>
        <begin position="27"/>
        <end position="186"/>
    </location>
</feature>
<evidence type="ECO:0000313" key="3">
    <source>
        <dbReference type="Proteomes" id="UP000052232"/>
    </source>
</evidence>
<comment type="caution">
    <text evidence="2">The sequence shown here is derived from an EMBL/GenBank/DDBJ whole genome shotgun (WGS) entry which is preliminary data.</text>
</comment>
<proteinExistence type="predicted"/>
<dbReference type="STRING" id="1420583.V473_00720"/>